<gene>
    <name evidence="2" type="ORF">DIU31_027975</name>
    <name evidence="3" type="ORF">J3L21_33045</name>
</gene>
<dbReference type="Gene3D" id="3.40.50.1820">
    <property type="entry name" value="alpha/beta hydrolase"/>
    <property type="match status" value="1"/>
</dbReference>
<dbReference type="InterPro" id="IPR053145">
    <property type="entry name" value="AB_hydrolase_Est10"/>
</dbReference>
<feature type="domain" description="Xaa-Pro dipeptidyl-peptidase-like" evidence="1">
    <location>
        <begin position="48"/>
        <end position="317"/>
    </location>
</feature>
<dbReference type="RefSeq" id="WP_112652600.1">
    <property type="nucleotide sequence ID" value="NZ_CP043451.1"/>
</dbReference>
<protein>
    <submittedName>
        <fullName evidence="3">Alpha/beta fold hydrolase</fullName>
    </submittedName>
    <submittedName>
        <fullName evidence="2">Alpha/beta hydrolase</fullName>
    </submittedName>
</protein>
<dbReference type="PANTHER" id="PTHR43265">
    <property type="entry name" value="ESTERASE ESTD"/>
    <property type="match status" value="1"/>
</dbReference>
<dbReference type="EMBL" id="CP071880">
    <property type="protein sequence ID" value="QTE50303.1"/>
    <property type="molecule type" value="Genomic_DNA"/>
</dbReference>
<reference evidence="2 4" key="1">
    <citation type="submission" date="2019-08" db="EMBL/GenBank/DDBJ databases">
        <title>Comparative genome analysis confer to the adaptation heavy metal polluted environment.</title>
        <authorList>
            <person name="Li Y."/>
        </authorList>
    </citation>
    <scope>NUCLEOTIDE SEQUENCE [LARGE SCALE GENOMIC DNA]</scope>
    <source>
        <strain evidence="2 4">P2</strain>
    </source>
</reference>
<dbReference type="Proteomes" id="UP000250557">
    <property type="component" value="Chromosome"/>
</dbReference>
<proteinExistence type="predicted"/>
<accession>A0AAE6JJS3</accession>
<dbReference type="SUPFAM" id="SSF53474">
    <property type="entry name" value="alpha/beta-Hydrolases"/>
    <property type="match status" value="1"/>
</dbReference>
<evidence type="ECO:0000313" key="5">
    <source>
        <dbReference type="Proteomes" id="UP000663940"/>
    </source>
</evidence>
<keyword evidence="5" id="KW-1185">Reference proteome</keyword>
<dbReference type="AlphaFoldDB" id="A0AAE6JJS3"/>
<dbReference type="Proteomes" id="UP000663940">
    <property type="component" value="Chromosome"/>
</dbReference>
<evidence type="ECO:0000313" key="4">
    <source>
        <dbReference type="Proteomes" id="UP000250557"/>
    </source>
</evidence>
<organism evidence="2 4">
    <name type="scientific">Mucilaginibacter rubeus</name>
    <dbReference type="NCBI Taxonomy" id="2027860"/>
    <lineage>
        <taxon>Bacteria</taxon>
        <taxon>Pseudomonadati</taxon>
        <taxon>Bacteroidota</taxon>
        <taxon>Sphingobacteriia</taxon>
        <taxon>Sphingobacteriales</taxon>
        <taxon>Sphingobacteriaceae</taxon>
        <taxon>Mucilaginibacter</taxon>
    </lineage>
</organism>
<dbReference type="InterPro" id="IPR000383">
    <property type="entry name" value="Xaa-Pro-like_dom"/>
</dbReference>
<dbReference type="PANTHER" id="PTHR43265:SF1">
    <property type="entry name" value="ESTERASE ESTD"/>
    <property type="match status" value="1"/>
</dbReference>
<dbReference type="InterPro" id="IPR029058">
    <property type="entry name" value="AB_hydrolase_fold"/>
</dbReference>
<evidence type="ECO:0000259" key="1">
    <source>
        <dbReference type="Pfam" id="PF02129"/>
    </source>
</evidence>
<reference evidence="3 5" key="2">
    <citation type="submission" date="2021-03" db="EMBL/GenBank/DDBJ databases">
        <title>Mucilaginibacter strains isolated from gold and copper mining confer multi heavy-metal resistance.</title>
        <authorList>
            <person name="Li Y."/>
        </authorList>
    </citation>
    <scope>NUCLEOTIDE SEQUENCE [LARGE SCALE GENOMIC DNA]</scope>
    <source>
        <strain evidence="3 5">P2-4</strain>
    </source>
</reference>
<keyword evidence="2" id="KW-0378">Hydrolase</keyword>
<evidence type="ECO:0000313" key="2">
    <source>
        <dbReference type="EMBL" id="QEM07152.1"/>
    </source>
</evidence>
<dbReference type="Pfam" id="PF02129">
    <property type="entry name" value="Peptidase_S15"/>
    <property type="match status" value="1"/>
</dbReference>
<dbReference type="EMBL" id="CP043451">
    <property type="protein sequence ID" value="QEM07152.1"/>
    <property type="molecule type" value="Genomic_DNA"/>
</dbReference>
<evidence type="ECO:0000313" key="3">
    <source>
        <dbReference type="EMBL" id="QTE50303.1"/>
    </source>
</evidence>
<dbReference type="GO" id="GO:0052689">
    <property type="term" value="F:carboxylic ester hydrolase activity"/>
    <property type="evidence" value="ECO:0007669"/>
    <property type="project" value="TreeGrafter"/>
</dbReference>
<name>A0AAE6JJS3_9SPHI</name>
<sequence length="362" mass="40095">MLKTLLMATACACITNIGTAQIKKSNYKTEQVTFKNADQSIIFGGTLTLPSGIKHFPTVVIVSGTGKQNRDGEMAGHKEFLTISDSLVKNGIAVLRTDDRGTGQTTGIYETATTGDFGDDALAAINYLRTRPEIDSAKIGLIGHSEGGAAMAIAAAKSNKIKFLVSLSGLATSGYESLLKQNEDIVNSAPIPDYDKKRYNDVNTLMFAVAHKYADSTNMEAKLNEAYAVWKKKDSIYFSTLNIQFDHFRFPIYSWSKSAVGPWYRYFLKYDAQKTMSKIHVPILALNGDKDLMVAYKENLDNWKKFPTAGGNSDVTIHIMQGLNHLFLPCIKCTTAEYAEIKSDFSPKALQIITDWIKMRFK</sequence>